<dbReference type="KEGG" id="mtun:MTUNDRAET4_1040"/>
<gene>
    <name evidence="1" type="ORF">MTUNDRAET4_1040</name>
</gene>
<accession>A0A4V6YUH5</accession>
<name>A0A4V6YUH5_METTU</name>
<reference evidence="1 2" key="1">
    <citation type="submission" date="2019-03" db="EMBL/GenBank/DDBJ databases">
        <authorList>
            <person name="Kox A.R. M."/>
        </authorList>
    </citation>
    <scope>NUCLEOTIDE SEQUENCE [LARGE SCALE GENOMIC DNA]</scope>
    <source>
        <strain evidence="1">MTUNDRAET4 annotated genome</strain>
    </source>
</reference>
<organism evidence="1 2">
    <name type="scientific">Methylocella tundrae</name>
    <dbReference type="NCBI Taxonomy" id="227605"/>
    <lineage>
        <taxon>Bacteria</taxon>
        <taxon>Pseudomonadati</taxon>
        <taxon>Pseudomonadota</taxon>
        <taxon>Alphaproteobacteria</taxon>
        <taxon>Hyphomicrobiales</taxon>
        <taxon>Beijerinckiaceae</taxon>
        <taxon>Methylocella</taxon>
    </lineage>
</organism>
<evidence type="ECO:0000313" key="2">
    <source>
        <dbReference type="Proteomes" id="UP000294360"/>
    </source>
</evidence>
<protein>
    <submittedName>
        <fullName evidence="1">Uncharacterized protein</fullName>
    </submittedName>
</protein>
<dbReference type="EMBL" id="LR536450">
    <property type="protein sequence ID" value="VFU07933.1"/>
    <property type="molecule type" value="Genomic_DNA"/>
</dbReference>
<evidence type="ECO:0000313" key="1">
    <source>
        <dbReference type="EMBL" id="VFU07933.1"/>
    </source>
</evidence>
<dbReference type="Proteomes" id="UP000294360">
    <property type="component" value="Chromosome"/>
</dbReference>
<sequence length="39" mass="4247">MQNAEGNYLSAFEPHNLVAVPCFTSVPVMHLISPMSSLN</sequence>
<proteinExistence type="predicted"/>
<dbReference type="AlphaFoldDB" id="A0A4V6YUH5"/>